<name>A0A1G9VYD3_9EURY</name>
<proteinExistence type="predicted"/>
<dbReference type="Pfam" id="PF24434">
    <property type="entry name" value="DUF7557"/>
    <property type="match status" value="1"/>
</dbReference>
<dbReference type="AlphaFoldDB" id="A0A1G9VYD3"/>
<organism evidence="1 2">
    <name type="scientific">Halogranum gelatinilyticum</name>
    <dbReference type="NCBI Taxonomy" id="660521"/>
    <lineage>
        <taxon>Archaea</taxon>
        <taxon>Methanobacteriati</taxon>
        <taxon>Methanobacteriota</taxon>
        <taxon>Stenosarchaea group</taxon>
        <taxon>Halobacteria</taxon>
        <taxon>Halobacteriales</taxon>
        <taxon>Haloferacaceae</taxon>
    </lineage>
</organism>
<dbReference type="InterPro" id="IPR055979">
    <property type="entry name" value="DUF7557"/>
</dbReference>
<dbReference type="EMBL" id="FNHL01000003">
    <property type="protein sequence ID" value="SDM76926.1"/>
    <property type="molecule type" value="Genomic_DNA"/>
</dbReference>
<sequence>MPQVELTAETVARLDSLREEDEDYDEIVTELINIYEAEELTLFRTGDEI</sequence>
<protein>
    <submittedName>
        <fullName evidence="1">Uncharacterized protein</fullName>
    </submittedName>
</protein>
<dbReference type="RefSeq" id="WP_170830632.1">
    <property type="nucleotide sequence ID" value="NZ_FNHL01000003.1"/>
</dbReference>
<evidence type="ECO:0000313" key="2">
    <source>
        <dbReference type="Proteomes" id="UP000199451"/>
    </source>
</evidence>
<dbReference type="Proteomes" id="UP000199451">
    <property type="component" value="Unassembled WGS sequence"/>
</dbReference>
<evidence type="ECO:0000313" key="1">
    <source>
        <dbReference type="EMBL" id="SDM76926.1"/>
    </source>
</evidence>
<dbReference type="OrthoDB" id="195455at2157"/>
<reference evidence="2" key="1">
    <citation type="submission" date="2016-10" db="EMBL/GenBank/DDBJ databases">
        <authorList>
            <person name="Varghese N."/>
            <person name="Submissions S."/>
        </authorList>
    </citation>
    <scope>NUCLEOTIDE SEQUENCE [LARGE SCALE GENOMIC DNA]</scope>
    <source>
        <strain evidence="2">CGMCC 1.10119</strain>
    </source>
</reference>
<gene>
    <name evidence="1" type="ORF">SAMN04487949_2545</name>
</gene>
<keyword evidence="2" id="KW-1185">Reference proteome</keyword>
<accession>A0A1G9VYD3</accession>